<evidence type="ECO:0008006" key="6">
    <source>
        <dbReference type="Google" id="ProtNLM"/>
    </source>
</evidence>
<accession>A0A7J6TAY3</accession>
<evidence type="ECO:0000313" key="4">
    <source>
        <dbReference type="EMBL" id="KAF4741540.1"/>
    </source>
</evidence>
<keyword evidence="5" id="KW-1185">Reference proteome</keyword>
<dbReference type="EMBL" id="JABANO010012600">
    <property type="protein sequence ID" value="KAF4741540.1"/>
    <property type="molecule type" value="Genomic_DNA"/>
</dbReference>
<keyword evidence="3" id="KW-0413">Isomerase</keyword>
<dbReference type="Gene3D" id="3.30.310.50">
    <property type="entry name" value="Alpha-D-phosphohexomutase, C-terminal domain"/>
    <property type="match status" value="1"/>
</dbReference>
<protein>
    <recommendedName>
        <fullName evidence="6">Phosphoglucomutase-2</fullName>
    </recommendedName>
</protein>
<feature type="non-terminal residue" evidence="4">
    <location>
        <position position="163"/>
    </location>
</feature>
<dbReference type="PANTHER" id="PTHR22573:SF2">
    <property type="entry name" value="PHOSPHOGLUCOMUTASE"/>
    <property type="match status" value="1"/>
</dbReference>
<dbReference type="SUPFAM" id="SSF55957">
    <property type="entry name" value="Phosphoglucomutase, C-terminal domain"/>
    <property type="match status" value="1"/>
</dbReference>
<keyword evidence="2" id="KW-0460">Magnesium</keyword>
<evidence type="ECO:0000256" key="2">
    <source>
        <dbReference type="ARBA" id="ARBA00022842"/>
    </source>
</evidence>
<dbReference type="OMA" id="INAMSGV"/>
<dbReference type="GO" id="GO:0004614">
    <property type="term" value="F:phosphoglucomutase activity"/>
    <property type="evidence" value="ECO:0007669"/>
    <property type="project" value="InterPro"/>
</dbReference>
<comment type="caution">
    <text evidence="4">The sequence shown here is derived from an EMBL/GenBank/DDBJ whole genome shotgun (WGS) entry which is preliminary data.</text>
</comment>
<dbReference type="GO" id="GO:0005829">
    <property type="term" value="C:cytosol"/>
    <property type="evidence" value="ECO:0007669"/>
    <property type="project" value="TreeGrafter"/>
</dbReference>
<sequence>ILCWLSILAFRNQDPTKPLVGVREINEDHWRRYGRHFYTRCDYEGVESDAADRMFDHIRGEIADKSLAQGVKLGEGWTVAGGEEYRYVDPIDGSVAEKQGLIITFDNGGRIVFRLSGTGSAGATIRLYMELYEKDFDKIASHGSLVESELMRIALQVSKLESF</sequence>
<dbReference type="AlphaFoldDB" id="A0A7J6TAY3"/>
<dbReference type="Proteomes" id="UP000553632">
    <property type="component" value="Unassembled WGS sequence"/>
</dbReference>
<dbReference type="GO" id="GO:0005975">
    <property type="term" value="P:carbohydrate metabolic process"/>
    <property type="evidence" value="ECO:0007669"/>
    <property type="project" value="InterPro"/>
</dbReference>
<evidence type="ECO:0000256" key="1">
    <source>
        <dbReference type="ARBA" id="ARBA00022723"/>
    </source>
</evidence>
<proteinExistence type="predicted"/>
<evidence type="ECO:0000256" key="3">
    <source>
        <dbReference type="ARBA" id="ARBA00023235"/>
    </source>
</evidence>
<reference evidence="4 5" key="1">
    <citation type="submission" date="2020-04" db="EMBL/GenBank/DDBJ databases">
        <title>Perkinsus olseni comparative genomics.</title>
        <authorList>
            <person name="Bogema D.R."/>
        </authorList>
    </citation>
    <scope>NUCLEOTIDE SEQUENCE [LARGE SCALE GENOMIC DNA]</scope>
    <source>
        <strain evidence="4 5">ATCC PRA-207</strain>
    </source>
</reference>
<organism evidence="4 5">
    <name type="scientific">Perkinsus olseni</name>
    <name type="common">Perkinsus atlanticus</name>
    <dbReference type="NCBI Taxonomy" id="32597"/>
    <lineage>
        <taxon>Eukaryota</taxon>
        <taxon>Sar</taxon>
        <taxon>Alveolata</taxon>
        <taxon>Perkinsozoa</taxon>
        <taxon>Perkinsea</taxon>
        <taxon>Perkinsida</taxon>
        <taxon>Perkinsidae</taxon>
        <taxon>Perkinsus</taxon>
    </lineage>
</organism>
<keyword evidence="1" id="KW-0479">Metal-binding</keyword>
<feature type="non-terminal residue" evidence="4">
    <location>
        <position position="1"/>
    </location>
</feature>
<dbReference type="FunFam" id="3.30.310.50:FF:000002">
    <property type="entry name" value="Phosphoglucomutase 5"/>
    <property type="match status" value="1"/>
</dbReference>
<gene>
    <name evidence="4" type="ORF">FOZ63_019548</name>
</gene>
<dbReference type="PANTHER" id="PTHR22573">
    <property type="entry name" value="PHOSPHOHEXOMUTASE FAMILY MEMBER"/>
    <property type="match status" value="1"/>
</dbReference>
<evidence type="ECO:0000313" key="5">
    <source>
        <dbReference type="Proteomes" id="UP000553632"/>
    </source>
</evidence>
<dbReference type="Pfam" id="PF24947">
    <property type="entry name" value="PGM1_C_vert_fung"/>
    <property type="match status" value="1"/>
</dbReference>
<dbReference type="GO" id="GO:0046872">
    <property type="term" value="F:metal ion binding"/>
    <property type="evidence" value="ECO:0007669"/>
    <property type="project" value="UniProtKB-KW"/>
</dbReference>
<dbReference type="InterPro" id="IPR036900">
    <property type="entry name" value="A-D-PHexomutase_C_sf"/>
</dbReference>
<dbReference type="InterPro" id="IPR045244">
    <property type="entry name" value="PGM"/>
</dbReference>
<name>A0A7J6TAY3_PEROL</name>